<dbReference type="STRING" id="996637.SGM_4681"/>
<sequence>MLSPVPWPVRGPVPPPGRPAGPGRSLAGARRGLLTVSPGPVGAPVSTGDGAARIG</sequence>
<organism evidence="2 3">
    <name type="scientific">Streptomyces griseoaurantiacus M045</name>
    <dbReference type="NCBI Taxonomy" id="996637"/>
    <lineage>
        <taxon>Bacteria</taxon>
        <taxon>Bacillati</taxon>
        <taxon>Actinomycetota</taxon>
        <taxon>Actinomycetes</taxon>
        <taxon>Kitasatosporales</taxon>
        <taxon>Streptomycetaceae</taxon>
        <taxon>Streptomyces</taxon>
        <taxon>Streptomyces aurantiacus group</taxon>
    </lineage>
</organism>
<gene>
    <name evidence="2" type="ORF">SGM_4681</name>
</gene>
<protein>
    <submittedName>
        <fullName evidence="2">Uncharacterized protein</fullName>
    </submittedName>
</protein>
<feature type="compositionally biased region" description="Low complexity" evidence="1">
    <location>
        <begin position="21"/>
        <end position="34"/>
    </location>
</feature>
<comment type="caution">
    <text evidence="2">The sequence shown here is derived from an EMBL/GenBank/DDBJ whole genome shotgun (WGS) entry which is preliminary data.</text>
</comment>
<keyword evidence="3" id="KW-1185">Reference proteome</keyword>
<proteinExistence type="predicted"/>
<evidence type="ECO:0000313" key="2">
    <source>
        <dbReference type="EMBL" id="EGG45353.1"/>
    </source>
</evidence>
<feature type="compositionally biased region" description="Pro residues" evidence="1">
    <location>
        <begin position="1"/>
        <end position="19"/>
    </location>
</feature>
<evidence type="ECO:0000256" key="1">
    <source>
        <dbReference type="SAM" id="MobiDB-lite"/>
    </source>
</evidence>
<evidence type="ECO:0000313" key="3">
    <source>
        <dbReference type="Proteomes" id="UP000003022"/>
    </source>
</evidence>
<name>F3NNG7_9ACTN</name>
<dbReference type="Proteomes" id="UP000003022">
    <property type="component" value="Unassembled WGS sequence"/>
</dbReference>
<accession>F3NNG7</accession>
<reference evidence="2 3" key="1">
    <citation type="journal article" date="2011" name="J. Bacteriol.">
        <title>Draft genome sequence of the marine bacterium Streptomyces griseoaurantiacus M045, which produces novel manumycin-type antibiotics with a pABA core component.</title>
        <authorList>
            <person name="Li F."/>
            <person name="Jiang P."/>
            <person name="Zheng H."/>
            <person name="Wang S."/>
            <person name="Zhao G."/>
            <person name="Qin S."/>
            <person name="Liu Z."/>
        </authorList>
    </citation>
    <scope>NUCLEOTIDE SEQUENCE [LARGE SCALE GENOMIC DNA]</scope>
    <source>
        <strain evidence="2 3">M045</strain>
    </source>
</reference>
<feature type="region of interest" description="Disordered" evidence="1">
    <location>
        <begin position="1"/>
        <end position="55"/>
    </location>
</feature>
<dbReference type="EMBL" id="AEYX01000041">
    <property type="protein sequence ID" value="EGG45353.1"/>
    <property type="molecule type" value="Genomic_DNA"/>
</dbReference>
<dbReference type="AlphaFoldDB" id="F3NNG7"/>